<dbReference type="EMBL" id="ADBV01012249">
    <property type="protein sequence ID" value="EJW74426.1"/>
    <property type="molecule type" value="Genomic_DNA"/>
</dbReference>
<keyword evidence="1" id="KW-0963">Cytoplasm</keyword>
<dbReference type="PANTHER" id="PTHR12399:SF0">
    <property type="entry name" value="EUKARYOTIC TRANSLATION INITIATION FACTOR 3 SUBUNIT D"/>
    <property type="match status" value="1"/>
</dbReference>
<dbReference type="GO" id="GO:0003743">
    <property type="term" value="F:translation initiation factor activity"/>
    <property type="evidence" value="ECO:0007669"/>
    <property type="project" value="UniProtKB-KW"/>
</dbReference>
<evidence type="ECO:0000256" key="2">
    <source>
        <dbReference type="ARBA" id="ARBA00022540"/>
    </source>
</evidence>
<gene>
    <name evidence="7" type="ORF">WUBG_14664</name>
</gene>
<evidence type="ECO:0000256" key="4">
    <source>
        <dbReference type="ARBA" id="ARBA00022917"/>
    </source>
</evidence>
<comment type="caution">
    <text evidence="7">The sequence shown here is derived from an EMBL/GenBank/DDBJ whole genome shotgun (WGS) entry which is preliminary data.</text>
</comment>
<dbReference type="PANTHER" id="PTHR12399">
    <property type="entry name" value="EUKARYOTIC TRANSLATION INITIATION FACTOR 3 SUBUNIT 7"/>
    <property type="match status" value="1"/>
</dbReference>
<reference evidence="8" key="1">
    <citation type="submission" date="2012-08" db="EMBL/GenBank/DDBJ databases">
        <title>The Genome Sequence of Wuchereria bancrofti.</title>
        <authorList>
            <person name="Nutman T.B."/>
            <person name="Fink D.L."/>
            <person name="Russ C."/>
            <person name="Young S."/>
            <person name="Zeng Q."/>
            <person name="Koehrsen M."/>
            <person name="Alvarado L."/>
            <person name="Berlin A."/>
            <person name="Chapman S.B."/>
            <person name="Chen Z."/>
            <person name="Freedman E."/>
            <person name="Gellesch M."/>
            <person name="Goldberg J."/>
            <person name="Griggs A."/>
            <person name="Gujja S."/>
            <person name="Heilman E.R."/>
            <person name="Heiman D."/>
            <person name="Hepburn T."/>
            <person name="Howarth C."/>
            <person name="Jen D."/>
            <person name="Larson L."/>
            <person name="Lewis B."/>
            <person name="Mehta T."/>
            <person name="Park D."/>
            <person name="Pearson M."/>
            <person name="Roberts A."/>
            <person name="Saif S."/>
            <person name="Shea T."/>
            <person name="Shenoy N."/>
            <person name="Sisk P."/>
            <person name="Stolte C."/>
            <person name="Sykes S."/>
            <person name="Walk T."/>
            <person name="White J."/>
            <person name="Yandava C."/>
            <person name="Haas B."/>
            <person name="Henn M.R."/>
            <person name="Nusbaum C."/>
            <person name="Birren B."/>
        </authorList>
    </citation>
    <scope>NUCLEOTIDE SEQUENCE [LARGE SCALE GENOMIC DNA]</scope>
    <source>
        <strain evidence="8">NA</strain>
    </source>
</reference>
<dbReference type="GO" id="GO:0005852">
    <property type="term" value="C:eukaryotic translation initiation factor 3 complex"/>
    <property type="evidence" value="ECO:0007669"/>
    <property type="project" value="InterPro"/>
</dbReference>
<feature type="non-terminal residue" evidence="7">
    <location>
        <position position="197"/>
    </location>
</feature>
<name>J9DXA9_WUCBA</name>
<evidence type="ECO:0000256" key="5">
    <source>
        <dbReference type="ARBA" id="ARBA00033202"/>
    </source>
</evidence>
<sequence length="197" mass="22163">MGICSIKQMTTRKLLVLSTIHQISVLLLSDALTVSETSPDAPNSDDTTSINHPRNLATEALYINQNFRRMVLKRNEEPFKYDNPRLPFDEGDTDADSCVAYKYRSWYLGRQADGTEVRLICRTEHDGVTTGPNGETQMLTIKAFNEWDSRMASGVDWRSKLDTQKGAVLATELQNNSCKLAKWTLQALLAGSDQIKF</sequence>
<organism evidence="7 8">
    <name type="scientific">Wuchereria bancrofti</name>
    <dbReference type="NCBI Taxonomy" id="6293"/>
    <lineage>
        <taxon>Eukaryota</taxon>
        <taxon>Metazoa</taxon>
        <taxon>Ecdysozoa</taxon>
        <taxon>Nematoda</taxon>
        <taxon>Chromadorea</taxon>
        <taxon>Rhabditida</taxon>
        <taxon>Spirurina</taxon>
        <taxon>Spiruromorpha</taxon>
        <taxon>Filarioidea</taxon>
        <taxon>Onchocercidae</taxon>
        <taxon>Wuchereria</taxon>
    </lineage>
</organism>
<evidence type="ECO:0000313" key="7">
    <source>
        <dbReference type="EMBL" id="EJW74426.1"/>
    </source>
</evidence>
<dbReference type="GO" id="GO:0003723">
    <property type="term" value="F:RNA binding"/>
    <property type="evidence" value="ECO:0007669"/>
    <property type="project" value="UniProtKB-KW"/>
</dbReference>
<keyword evidence="4" id="KW-0648">Protein biosynthesis</keyword>
<keyword evidence="6" id="KW-0732">Signal</keyword>
<feature type="signal peptide" evidence="6">
    <location>
        <begin position="1"/>
        <end position="35"/>
    </location>
</feature>
<evidence type="ECO:0000256" key="1">
    <source>
        <dbReference type="ARBA" id="ARBA00022490"/>
    </source>
</evidence>
<keyword evidence="3" id="KW-0694">RNA-binding</keyword>
<protein>
    <recommendedName>
        <fullName evidence="5">Eukaryotic translation initiation factor 3 subunit p66</fullName>
    </recommendedName>
</protein>
<dbReference type="AlphaFoldDB" id="J9DXA9"/>
<dbReference type="InterPro" id="IPR007783">
    <property type="entry name" value="eIF3d"/>
</dbReference>
<keyword evidence="2" id="KW-0396">Initiation factor</keyword>
<dbReference type="Pfam" id="PF05091">
    <property type="entry name" value="eIF-3_zeta"/>
    <property type="match status" value="1"/>
</dbReference>
<feature type="chain" id="PRO_5003823134" description="Eukaryotic translation initiation factor 3 subunit p66" evidence="6">
    <location>
        <begin position="36"/>
        <end position="197"/>
    </location>
</feature>
<proteinExistence type="predicted"/>
<dbReference type="Proteomes" id="UP000004810">
    <property type="component" value="Unassembled WGS sequence"/>
</dbReference>
<evidence type="ECO:0000256" key="6">
    <source>
        <dbReference type="SAM" id="SignalP"/>
    </source>
</evidence>
<evidence type="ECO:0000256" key="3">
    <source>
        <dbReference type="ARBA" id="ARBA00022884"/>
    </source>
</evidence>
<accession>J9DXA9</accession>
<evidence type="ECO:0000313" key="8">
    <source>
        <dbReference type="Proteomes" id="UP000004810"/>
    </source>
</evidence>